<name>A0A1N7JXP6_9BACI</name>
<reference evidence="2" key="1">
    <citation type="submission" date="2017-01" db="EMBL/GenBank/DDBJ databases">
        <authorList>
            <person name="Varghese N."/>
            <person name="Submissions S."/>
        </authorList>
    </citation>
    <scope>NUCLEOTIDE SEQUENCE [LARGE SCALE GENOMIC DNA]</scope>
    <source>
        <strain evidence="2">DSM 23127</strain>
    </source>
</reference>
<dbReference type="STRING" id="570947.SAMN05421687_10831"/>
<sequence>MKKEGIDALATNAKQPLKVERDAHINEIAERLVGDWCLALWEHGHTPTPSENMFAYQTFKLWQQTGVLDLPVIVGAQPGYGKSTMLTVFLRYMVRNQPNTFGAIVVKERVEDIKRLADEINEEGTQNGLTQMNNYAYYIRGYNSEEMTREHYEEQFTTQAQYNVVIMTTKQFELQALRDKLGKFGRFKDSRGMNRPRRTLLIDEKPSLVVSHKLGYDELNGLKSKVIRASHEATGDREPYVDKVLSLVNEVSQSLEAHKIPGRFRYDPIKPNYMIPRKLLGHFAEVFGVSDLQELRAFERVVGYGGELNFQNGRIEIVSTFYLHYEITEYNTFIMDGTGDLDPEYIGRDFNLFMPEQKPDLTNVTFHLCKQYGMSKTSIREHNPKSIENISAEIKRIVEGEEGKTLIVTNAEFVPQLEQKVPASEYNVVFKHYDGGRGTNNYADADNAIFIGVLNKGSSYYATAAQAVAGDRLGETLGIEQEKSGGRYRFTDERVEEYKSLDVAVEMVQETHRIRANKKTKPVNIYVFYNDERTLQHITEAYEGATIREHKPVSKLIGAETTADAIVRYFREMETGEQIKQSRIYKDLDVHRNTFTKAVETDRVVQAMKEMNVTKEKTKYIKEER</sequence>
<dbReference type="OrthoDB" id="2958653at2"/>
<proteinExistence type="predicted"/>
<dbReference type="InterPro" id="IPR027417">
    <property type="entry name" value="P-loop_NTPase"/>
</dbReference>
<protein>
    <submittedName>
        <fullName evidence="1">Uncharacterized protein</fullName>
    </submittedName>
</protein>
<gene>
    <name evidence="1" type="ORF">SAMN05421687_10831</name>
</gene>
<evidence type="ECO:0000313" key="2">
    <source>
        <dbReference type="Proteomes" id="UP000187608"/>
    </source>
</evidence>
<dbReference type="RefSeq" id="WP_076559657.1">
    <property type="nucleotide sequence ID" value="NZ_FTOC01000008.1"/>
</dbReference>
<organism evidence="1 2">
    <name type="scientific">Salimicrobium flavidum</name>
    <dbReference type="NCBI Taxonomy" id="570947"/>
    <lineage>
        <taxon>Bacteria</taxon>
        <taxon>Bacillati</taxon>
        <taxon>Bacillota</taxon>
        <taxon>Bacilli</taxon>
        <taxon>Bacillales</taxon>
        <taxon>Bacillaceae</taxon>
        <taxon>Salimicrobium</taxon>
    </lineage>
</organism>
<dbReference type="EMBL" id="FTOC01000008">
    <property type="protein sequence ID" value="SIS54100.1"/>
    <property type="molecule type" value="Genomic_DNA"/>
</dbReference>
<dbReference type="AlphaFoldDB" id="A0A1N7JXP6"/>
<keyword evidence="2" id="KW-1185">Reference proteome</keyword>
<dbReference type="SUPFAM" id="SSF52540">
    <property type="entry name" value="P-loop containing nucleoside triphosphate hydrolases"/>
    <property type="match status" value="1"/>
</dbReference>
<accession>A0A1N7JXP6</accession>
<dbReference type="Proteomes" id="UP000187608">
    <property type="component" value="Unassembled WGS sequence"/>
</dbReference>
<evidence type="ECO:0000313" key="1">
    <source>
        <dbReference type="EMBL" id="SIS54100.1"/>
    </source>
</evidence>